<sequence length="111" mass="12295">MSRTQFPCLAGRINQIAASGRCQPPLLQPSCDDGKFAPTIRVFSFTHMRSTSQLFSACPVLGSFTEFVPQMLIAGETKTTTLVAPQQHPSPFILLSKQQRNTDRFLTYTAD</sequence>
<reference evidence="2" key="1">
    <citation type="submission" date="2022-11" db="UniProtKB">
        <authorList>
            <consortium name="WormBaseParasite"/>
        </authorList>
    </citation>
    <scope>IDENTIFICATION</scope>
</reference>
<protein>
    <submittedName>
        <fullName evidence="2">Uncharacterized protein</fullName>
    </submittedName>
</protein>
<dbReference type="WBParaSite" id="Gr19_v10_g834.t1">
    <property type="protein sequence ID" value="Gr19_v10_g834.t1"/>
    <property type="gene ID" value="Gr19_v10_g834"/>
</dbReference>
<dbReference type="Proteomes" id="UP000887572">
    <property type="component" value="Unplaced"/>
</dbReference>
<accession>A0A914I811</accession>
<keyword evidence="1" id="KW-1185">Reference proteome</keyword>
<dbReference type="AlphaFoldDB" id="A0A914I811"/>
<organism evidence="1 2">
    <name type="scientific">Globodera rostochiensis</name>
    <name type="common">Golden nematode worm</name>
    <name type="synonym">Heterodera rostochiensis</name>
    <dbReference type="NCBI Taxonomy" id="31243"/>
    <lineage>
        <taxon>Eukaryota</taxon>
        <taxon>Metazoa</taxon>
        <taxon>Ecdysozoa</taxon>
        <taxon>Nematoda</taxon>
        <taxon>Chromadorea</taxon>
        <taxon>Rhabditida</taxon>
        <taxon>Tylenchina</taxon>
        <taxon>Tylenchomorpha</taxon>
        <taxon>Tylenchoidea</taxon>
        <taxon>Heteroderidae</taxon>
        <taxon>Heteroderinae</taxon>
        <taxon>Globodera</taxon>
    </lineage>
</organism>
<evidence type="ECO:0000313" key="1">
    <source>
        <dbReference type="Proteomes" id="UP000887572"/>
    </source>
</evidence>
<evidence type="ECO:0000313" key="2">
    <source>
        <dbReference type="WBParaSite" id="Gr19_v10_g834.t1"/>
    </source>
</evidence>
<name>A0A914I811_GLORO</name>
<proteinExistence type="predicted"/>